<dbReference type="InterPro" id="IPR011050">
    <property type="entry name" value="Pectin_lyase_fold/virulence"/>
</dbReference>
<dbReference type="Gene3D" id="2.160.20.10">
    <property type="entry name" value="Single-stranded right-handed beta-helix, Pectin lyase-like"/>
    <property type="match status" value="1"/>
</dbReference>
<dbReference type="AlphaFoldDB" id="A0A1V9F334"/>
<sequence>MGGYVNGIYVSNIKSGKIDLGVLGIETDVLYQWRTLVPTYEKKVTPIKNVFLENVSAGEVKFVSRVLGQKDSPVAHVSLKNVTTGSVLEKKHIHEHLGGVE</sequence>
<evidence type="ECO:0000313" key="2">
    <source>
        <dbReference type="Proteomes" id="UP000192276"/>
    </source>
</evidence>
<organism evidence="1 2">
    <name type="scientific">Niastella populi</name>
    <dbReference type="NCBI Taxonomy" id="550983"/>
    <lineage>
        <taxon>Bacteria</taxon>
        <taxon>Pseudomonadati</taxon>
        <taxon>Bacteroidota</taxon>
        <taxon>Chitinophagia</taxon>
        <taxon>Chitinophagales</taxon>
        <taxon>Chitinophagaceae</taxon>
        <taxon>Niastella</taxon>
    </lineage>
</organism>
<protein>
    <submittedName>
        <fullName evidence="1">Uncharacterized protein</fullName>
    </submittedName>
</protein>
<gene>
    <name evidence="1" type="ORF">A4R26_28425</name>
</gene>
<reference evidence="2" key="1">
    <citation type="submission" date="2016-04" db="EMBL/GenBank/DDBJ databases">
        <authorList>
            <person name="Chen L."/>
            <person name="Zhuang W."/>
            <person name="Wang G."/>
        </authorList>
    </citation>
    <scope>NUCLEOTIDE SEQUENCE [LARGE SCALE GENOMIC DNA]</scope>
    <source>
        <strain evidence="2">208</strain>
    </source>
</reference>
<dbReference type="RefSeq" id="WP_207625832.1">
    <property type="nucleotide sequence ID" value="NZ_LWBP01000213.1"/>
</dbReference>
<dbReference type="InterPro" id="IPR012334">
    <property type="entry name" value="Pectin_lyas_fold"/>
</dbReference>
<dbReference type="Proteomes" id="UP000192276">
    <property type="component" value="Unassembled WGS sequence"/>
</dbReference>
<proteinExistence type="predicted"/>
<dbReference type="EMBL" id="LWBP01000213">
    <property type="protein sequence ID" value="OQP52682.1"/>
    <property type="molecule type" value="Genomic_DNA"/>
</dbReference>
<accession>A0A1V9F334</accession>
<dbReference type="STRING" id="550983.A4R26_28425"/>
<keyword evidence="2" id="KW-1185">Reference proteome</keyword>
<evidence type="ECO:0000313" key="1">
    <source>
        <dbReference type="EMBL" id="OQP52682.1"/>
    </source>
</evidence>
<name>A0A1V9F334_9BACT</name>
<comment type="caution">
    <text evidence="1">The sequence shown here is derived from an EMBL/GenBank/DDBJ whole genome shotgun (WGS) entry which is preliminary data.</text>
</comment>
<dbReference type="SUPFAM" id="SSF51126">
    <property type="entry name" value="Pectin lyase-like"/>
    <property type="match status" value="1"/>
</dbReference>